<dbReference type="GO" id="GO:0005886">
    <property type="term" value="C:plasma membrane"/>
    <property type="evidence" value="ECO:0007669"/>
    <property type="project" value="TreeGrafter"/>
</dbReference>
<geneLocation type="mitochondrion" evidence="6"/>
<sequence>MVWLPLALLRSARATQWGDLHDKFRYVCALCKEPGRCWRSARSACSGTTLGVWQANVCQCRTCSGTRAPEPEESHLGACHGHPRRQEISQCACRSRISLGRCIGESAGGEHAARLSTMSAAPGQTFCLRPGCYAVVDGNEAWFETVHVTAIAILCTSIVSSGYDIARSVLVDKQLDKTGKRFPVFLSACDFCFGLSHICDHVYVYTTRYYPGPSLCALLGALVQIFIAAQAVVVVMTTATLYLQMIHEKKVALGRCDVYLLLAIIAVNAPMIGAGVPLDVFGPSGYWIYLNAGHPNYVVVQLVYVDLPAIVCFGLTAYFATTVHLHIRKFSVAHRNVAHPPGRAPASMAADEPSHVSVQDRKVVKGANRVNLFAALYLAQWFSGEGRVAPPSPPNAQAN</sequence>
<proteinExistence type="predicted"/>
<evidence type="ECO:0000313" key="6">
    <source>
        <dbReference type="EMBL" id="SPQ96347.1"/>
    </source>
</evidence>
<evidence type="ECO:0000256" key="1">
    <source>
        <dbReference type="ARBA" id="ARBA00004141"/>
    </source>
</evidence>
<evidence type="ECO:0000256" key="4">
    <source>
        <dbReference type="ARBA" id="ARBA00023136"/>
    </source>
</evidence>
<keyword evidence="2 5" id="KW-0812">Transmembrane</keyword>
<keyword evidence="3 5" id="KW-1133">Transmembrane helix</keyword>
<dbReference type="Gene3D" id="1.20.1070.10">
    <property type="entry name" value="Rhodopsin 7-helix transmembrane proteins"/>
    <property type="match status" value="1"/>
</dbReference>
<dbReference type="GO" id="GO:0004930">
    <property type="term" value="F:G protein-coupled receptor activity"/>
    <property type="evidence" value="ECO:0007669"/>
    <property type="project" value="TreeGrafter"/>
</dbReference>
<evidence type="ECO:0000256" key="2">
    <source>
        <dbReference type="ARBA" id="ARBA00022692"/>
    </source>
</evidence>
<protein>
    <recommendedName>
        <fullName evidence="8">G protein-coupled receptor</fullName>
    </recommendedName>
</protein>
<dbReference type="PANTHER" id="PTHR23112:SF0">
    <property type="entry name" value="TRANSMEMBRANE PROTEIN 116"/>
    <property type="match status" value="1"/>
</dbReference>
<gene>
    <name evidence="6" type="ORF">PLBR_LOCUS3562</name>
</gene>
<keyword evidence="6" id="KW-0496">Mitochondrion</keyword>
<dbReference type="GO" id="GO:0007189">
    <property type="term" value="P:adenylate cyclase-activating G protein-coupled receptor signaling pathway"/>
    <property type="evidence" value="ECO:0007669"/>
    <property type="project" value="TreeGrafter"/>
</dbReference>
<organism evidence="6 7">
    <name type="scientific">Plasmodiophora brassicae</name>
    <name type="common">Clubroot disease agent</name>
    <dbReference type="NCBI Taxonomy" id="37360"/>
    <lineage>
        <taxon>Eukaryota</taxon>
        <taxon>Sar</taxon>
        <taxon>Rhizaria</taxon>
        <taxon>Endomyxa</taxon>
        <taxon>Phytomyxea</taxon>
        <taxon>Plasmodiophorida</taxon>
        <taxon>Plasmodiophoridae</taxon>
        <taxon>Plasmodiophora</taxon>
    </lineage>
</organism>
<reference evidence="6 7" key="1">
    <citation type="submission" date="2018-03" db="EMBL/GenBank/DDBJ databases">
        <authorList>
            <person name="Fogelqvist J."/>
        </authorList>
    </citation>
    <scope>NUCLEOTIDE SEQUENCE [LARGE SCALE GENOMIC DNA]</scope>
</reference>
<accession>A0A3P3Y881</accession>
<evidence type="ECO:0008006" key="8">
    <source>
        <dbReference type="Google" id="ProtNLM"/>
    </source>
</evidence>
<evidence type="ECO:0000256" key="3">
    <source>
        <dbReference type="ARBA" id="ARBA00022989"/>
    </source>
</evidence>
<keyword evidence="4 5" id="KW-0472">Membrane</keyword>
<evidence type="ECO:0000313" key="7">
    <source>
        <dbReference type="Proteomes" id="UP000290189"/>
    </source>
</evidence>
<dbReference type="EMBL" id="OVEO01000005">
    <property type="protein sequence ID" value="SPQ96347.1"/>
    <property type="molecule type" value="Genomic_DNA"/>
</dbReference>
<feature type="transmembrane region" description="Helical" evidence="5">
    <location>
        <begin position="298"/>
        <end position="320"/>
    </location>
</feature>
<evidence type="ECO:0000256" key="5">
    <source>
        <dbReference type="SAM" id="Phobius"/>
    </source>
</evidence>
<dbReference type="PANTHER" id="PTHR23112">
    <property type="entry name" value="G PROTEIN-COUPLED RECEPTOR 157-RELATED"/>
    <property type="match status" value="1"/>
</dbReference>
<feature type="transmembrane region" description="Helical" evidence="5">
    <location>
        <begin position="258"/>
        <end position="278"/>
    </location>
</feature>
<name>A0A3P3Y881_PLABS</name>
<feature type="transmembrane region" description="Helical" evidence="5">
    <location>
        <begin position="217"/>
        <end position="246"/>
    </location>
</feature>
<dbReference type="AlphaFoldDB" id="A0A3P3Y881"/>
<dbReference type="Proteomes" id="UP000290189">
    <property type="component" value="Unassembled WGS sequence"/>
</dbReference>
<comment type="subcellular location">
    <subcellularLocation>
        <location evidence="1">Membrane</location>
        <topology evidence="1">Multi-pass membrane protein</topology>
    </subcellularLocation>
</comment>